<gene>
    <name evidence="2" type="ORF">NDU88_004490</name>
</gene>
<accession>A0AAV7NMD1</accession>
<organism evidence="2 3">
    <name type="scientific">Pleurodeles waltl</name>
    <name type="common">Iberian ribbed newt</name>
    <dbReference type="NCBI Taxonomy" id="8319"/>
    <lineage>
        <taxon>Eukaryota</taxon>
        <taxon>Metazoa</taxon>
        <taxon>Chordata</taxon>
        <taxon>Craniata</taxon>
        <taxon>Vertebrata</taxon>
        <taxon>Euteleostomi</taxon>
        <taxon>Amphibia</taxon>
        <taxon>Batrachia</taxon>
        <taxon>Caudata</taxon>
        <taxon>Salamandroidea</taxon>
        <taxon>Salamandridae</taxon>
        <taxon>Pleurodelinae</taxon>
        <taxon>Pleurodeles</taxon>
    </lineage>
</organism>
<evidence type="ECO:0000313" key="3">
    <source>
        <dbReference type="Proteomes" id="UP001066276"/>
    </source>
</evidence>
<keyword evidence="3" id="KW-1185">Reference proteome</keyword>
<comment type="caution">
    <text evidence="2">The sequence shown here is derived from an EMBL/GenBank/DDBJ whole genome shotgun (WGS) entry which is preliminary data.</text>
</comment>
<proteinExistence type="predicted"/>
<feature type="region of interest" description="Disordered" evidence="1">
    <location>
        <begin position="1"/>
        <end position="20"/>
    </location>
</feature>
<name>A0AAV7NMD1_PLEWA</name>
<feature type="compositionally biased region" description="Low complexity" evidence="1">
    <location>
        <begin position="1"/>
        <end position="17"/>
    </location>
</feature>
<dbReference type="EMBL" id="JANPWB010000012">
    <property type="protein sequence ID" value="KAJ1116274.1"/>
    <property type="molecule type" value="Genomic_DNA"/>
</dbReference>
<evidence type="ECO:0000256" key="1">
    <source>
        <dbReference type="SAM" id="MobiDB-lite"/>
    </source>
</evidence>
<dbReference type="Proteomes" id="UP001066276">
    <property type="component" value="Chromosome 8"/>
</dbReference>
<dbReference type="AlphaFoldDB" id="A0AAV7NMD1"/>
<evidence type="ECO:0000313" key="2">
    <source>
        <dbReference type="EMBL" id="KAJ1116274.1"/>
    </source>
</evidence>
<reference evidence="2" key="1">
    <citation type="journal article" date="2022" name="bioRxiv">
        <title>Sequencing and chromosome-scale assembly of the giantPleurodeles waltlgenome.</title>
        <authorList>
            <person name="Brown T."/>
            <person name="Elewa A."/>
            <person name="Iarovenko S."/>
            <person name="Subramanian E."/>
            <person name="Araus A.J."/>
            <person name="Petzold A."/>
            <person name="Susuki M."/>
            <person name="Suzuki K.-i.T."/>
            <person name="Hayashi T."/>
            <person name="Toyoda A."/>
            <person name="Oliveira C."/>
            <person name="Osipova E."/>
            <person name="Leigh N.D."/>
            <person name="Simon A."/>
            <person name="Yun M.H."/>
        </authorList>
    </citation>
    <scope>NUCLEOTIDE SEQUENCE</scope>
    <source>
        <strain evidence="2">20211129_DDA</strain>
        <tissue evidence="2">Liver</tissue>
    </source>
</reference>
<sequence>MRASRQAQSSSAARISRPPCSLLSRPGLFCIESLMDGTLWTYSKEILSAQDMSLCFTIVEFTFMQYAGTNGKVA</sequence>
<protein>
    <submittedName>
        <fullName evidence="2">Uncharacterized protein</fullName>
    </submittedName>
</protein>